<evidence type="ECO:0000256" key="2">
    <source>
        <dbReference type="ARBA" id="ARBA00006679"/>
    </source>
</evidence>
<dbReference type="Proteomes" id="UP000610931">
    <property type="component" value="Unassembled WGS sequence"/>
</dbReference>
<keyword evidence="3" id="KW-1003">Cell membrane</keyword>
<dbReference type="Pfam" id="PF07681">
    <property type="entry name" value="DoxX"/>
    <property type="match status" value="1"/>
</dbReference>
<feature type="transmembrane region" description="Helical" evidence="7">
    <location>
        <begin position="76"/>
        <end position="95"/>
    </location>
</feature>
<proteinExistence type="inferred from homology"/>
<evidence type="ECO:0000256" key="4">
    <source>
        <dbReference type="ARBA" id="ARBA00022692"/>
    </source>
</evidence>
<keyword evidence="5 7" id="KW-1133">Transmembrane helix</keyword>
<feature type="transmembrane region" description="Helical" evidence="7">
    <location>
        <begin position="101"/>
        <end position="121"/>
    </location>
</feature>
<organism evidence="8 9">
    <name type="scientific">Snuella sedimenti</name>
    <dbReference type="NCBI Taxonomy" id="2798802"/>
    <lineage>
        <taxon>Bacteria</taxon>
        <taxon>Pseudomonadati</taxon>
        <taxon>Bacteroidota</taxon>
        <taxon>Flavobacteriia</taxon>
        <taxon>Flavobacteriales</taxon>
        <taxon>Flavobacteriaceae</taxon>
        <taxon>Snuella</taxon>
    </lineage>
</organism>
<dbReference type="RefSeq" id="WP_199116581.1">
    <property type="nucleotide sequence ID" value="NZ_JAELVQ010000027.1"/>
</dbReference>
<feature type="transmembrane region" description="Helical" evidence="7">
    <location>
        <begin position="49"/>
        <end position="69"/>
    </location>
</feature>
<comment type="subcellular location">
    <subcellularLocation>
        <location evidence="1">Cell membrane</location>
        <topology evidence="1">Multi-pass membrane protein</topology>
    </subcellularLocation>
</comment>
<evidence type="ECO:0000256" key="7">
    <source>
        <dbReference type="SAM" id="Phobius"/>
    </source>
</evidence>
<keyword evidence="6 7" id="KW-0472">Membrane</keyword>
<dbReference type="GO" id="GO:0005886">
    <property type="term" value="C:plasma membrane"/>
    <property type="evidence" value="ECO:0007669"/>
    <property type="project" value="UniProtKB-SubCell"/>
</dbReference>
<accession>A0A8J7LUB7</accession>
<evidence type="ECO:0000256" key="6">
    <source>
        <dbReference type="ARBA" id="ARBA00023136"/>
    </source>
</evidence>
<reference evidence="8" key="1">
    <citation type="submission" date="2020-12" db="EMBL/GenBank/DDBJ databases">
        <title>Snuella sp. nov., isolated from sediment in Incheon.</title>
        <authorList>
            <person name="Kim W."/>
        </authorList>
    </citation>
    <scope>NUCLEOTIDE SEQUENCE</scope>
    <source>
        <strain evidence="8">CAU 1569</strain>
    </source>
</reference>
<dbReference type="InterPro" id="IPR051907">
    <property type="entry name" value="DoxX-like_oxidoreductase"/>
</dbReference>
<evidence type="ECO:0000313" key="8">
    <source>
        <dbReference type="EMBL" id="MBJ6369456.1"/>
    </source>
</evidence>
<evidence type="ECO:0000256" key="1">
    <source>
        <dbReference type="ARBA" id="ARBA00004651"/>
    </source>
</evidence>
<sequence length="127" mass="13619">MIRQSTDLALLILRVGISSLMLTHGIPKIKLLFESPIKFADPIGFGEPLSLVLALIGEVIAPILIIIGFKTKWATLPAIITMGVAAFVIHISDPIGTKEKALLFLIAFIAIFLAGPGKFSIDGVKKQ</sequence>
<dbReference type="PANTHER" id="PTHR33452">
    <property type="entry name" value="OXIDOREDUCTASE CATD-RELATED"/>
    <property type="match status" value="1"/>
</dbReference>
<keyword evidence="9" id="KW-1185">Reference proteome</keyword>
<evidence type="ECO:0000313" key="9">
    <source>
        <dbReference type="Proteomes" id="UP000610931"/>
    </source>
</evidence>
<dbReference type="EMBL" id="JAELVQ010000027">
    <property type="protein sequence ID" value="MBJ6369456.1"/>
    <property type="molecule type" value="Genomic_DNA"/>
</dbReference>
<name>A0A8J7LUB7_9FLAO</name>
<comment type="similarity">
    <text evidence="2">Belongs to the DoxX family.</text>
</comment>
<evidence type="ECO:0000256" key="3">
    <source>
        <dbReference type="ARBA" id="ARBA00022475"/>
    </source>
</evidence>
<gene>
    <name evidence="8" type="ORF">JF259_15285</name>
</gene>
<protein>
    <submittedName>
        <fullName evidence="8">DoxX family protein</fullName>
    </submittedName>
</protein>
<dbReference type="AlphaFoldDB" id="A0A8J7LUB7"/>
<evidence type="ECO:0000256" key="5">
    <source>
        <dbReference type="ARBA" id="ARBA00022989"/>
    </source>
</evidence>
<keyword evidence="4 7" id="KW-0812">Transmembrane</keyword>
<dbReference type="PANTHER" id="PTHR33452:SF1">
    <property type="entry name" value="INNER MEMBRANE PROTEIN YPHA-RELATED"/>
    <property type="match status" value="1"/>
</dbReference>
<comment type="caution">
    <text evidence="8">The sequence shown here is derived from an EMBL/GenBank/DDBJ whole genome shotgun (WGS) entry which is preliminary data.</text>
</comment>
<dbReference type="InterPro" id="IPR032808">
    <property type="entry name" value="DoxX"/>
</dbReference>